<dbReference type="EMBL" id="FZQB01000002">
    <property type="protein sequence ID" value="SNT71516.1"/>
    <property type="molecule type" value="Genomic_DNA"/>
</dbReference>
<evidence type="ECO:0000313" key="2">
    <source>
        <dbReference type="Proteomes" id="UP000198307"/>
    </source>
</evidence>
<gene>
    <name evidence="1" type="ORF">SAMN05444959_10224</name>
</gene>
<dbReference type="Proteomes" id="UP000198307">
    <property type="component" value="Unassembled WGS sequence"/>
</dbReference>
<organism evidence="1 2">
    <name type="scientific">Paracoccus seriniphilus</name>
    <dbReference type="NCBI Taxonomy" id="184748"/>
    <lineage>
        <taxon>Bacteria</taxon>
        <taxon>Pseudomonadati</taxon>
        <taxon>Pseudomonadota</taxon>
        <taxon>Alphaproteobacteria</taxon>
        <taxon>Rhodobacterales</taxon>
        <taxon>Paracoccaceae</taxon>
        <taxon>Paracoccus</taxon>
    </lineage>
</organism>
<evidence type="ECO:0000313" key="1">
    <source>
        <dbReference type="EMBL" id="SNT71516.1"/>
    </source>
</evidence>
<sequence length="101" mass="10406">MAFAAARSTPANGNAAAACVSAPSIAGAGRACSLPTGPASTTRGLAVASRSRTGRNQVTAPIFLLVLQVKLPERLDMDRDAKRALYKVPGLIVANWVEGPF</sequence>
<proteinExistence type="predicted"/>
<protein>
    <submittedName>
        <fullName evidence="1">Uncharacterized protein</fullName>
    </submittedName>
</protein>
<name>A0A239PNQ0_9RHOB</name>
<dbReference type="AlphaFoldDB" id="A0A239PNQ0"/>
<accession>A0A239PNQ0</accession>
<dbReference type="PROSITE" id="PS51257">
    <property type="entry name" value="PROKAR_LIPOPROTEIN"/>
    <property type="match status" value="1"/>
</dbReference>
<reference evidence="1 2" key="1">
    <citation type="submission" date="2017-07" db="EMBL/GenBank/DDBJ databases">
        <authorList>
            <person name="Sun Z.S."/>
            <person name="Albrecht U."/>
            <person name="Echele G."/>
            <person name="Lee C.C."/>
        </authorList>
    </citation>
    <scope>NUCLEOTIDE SEQUENCE [LARGE SCALE GENOMIC DNA]</scope>
    <source>
        <strain evidence="1 2">DSM 14827</strain>
    </source>
</reference>
<keyword evidence="2" id="KW-1185">Reference proteome</keyword>